<dbReference type="PANTHER" id="PTHR42685:SF19">
    <property type="entry name" value="POSSIBLE OXIDOREDUCTASE"/>
    <property type="match status" value="1"/>
</dbReference>
<evidence type="ECO:0000313" key="2">
    <source>
        <dbReference type="EMBL" id="SDP63250.1"/>
    </source>
</evidence>
<evidence type="ECO:0000259" key="1">
    <source>
        <dbReference type="Pfam" id="PF01494"/>
    </source>
</evidence>
<name>A0A1H0UB26_9MICO</name>
<dbReference type="Gene3D" id="3.50.50.60">
    <property type="entry name" value="FAD/NAD(P)-binding domain"/>
    <property type="match status" value="1"/>
</dbReference>
<dbReference type="EMBL" id="LT629711">
    <property type="protein sequence ID" value="SDP63250.1"/>
    <property type="molecule type" value="Genomic_DNA"/>
</dbReference>
<organism evidence="2 3">
    <name type="scientific">Pedococcus dokdonensis</name>
    <dbReference type="NCBI Taxonomy" id="443156"/>
    <lineage>
        <taxon>Bacteria</taxon>
        <taxon>Bacillati</taxon>
        <taxon>Actinomycetota</taxon>
        <taxon>Actinomycetes</taxon>
        <taxon>Micrococcales</taxon>
        <taxon>Intrasporangiaceae</taxon>
        <taxon>Pedococcus</taxon>
    </lineage>
</organism>
<dbReference type="RefSeq" id="WP_091787717.1">
    <property type="nucleotide sequence ID" value="NZ_LT629711.1"/>
</dbReference>
<dbReference type="Proteomes" id="UP000199077">
    <property type="component" value="Chromosome I"/>
</dbReference>
<dbReference type="AlphaFoldDB" id="A0A1H0UB26"/>
<dbReference type="STRING" id="443156.SAMN04489867_3221"/>
<keyword evidence="3" id="KW-1185">Reference proteome</keyword>
<dbReference type="InterPro" id="IPR002938">
    <property type="entry name" value="FAD-bd"/>
</dbReference>
<dbReference type="Pfam" id="PF01494">
    <property type="entry name" value="FAD_binding_3"/>
    <property type="match status" value="1"/>
</dbReference>
<feature type="domain" description="FAD-binding" evidence="1">
    <location>
        <begin position="3"/>
        <end position="289"/>
    </location>
</feature>
<dbReference type="OrthoDB" id="113955at2"/>
<reference evidence="3" key="1">
    <citation type="submission" date="2016-10" db="EMBL/GenBank/DDBJ databases">
        <authorList>
            <person name="Varghese N."/>
            <person name="Submissions S."/>
        </authorList>
    </citation>
    <scope>NUCLEOTIDE SEQUENCE [LARGE SCALE GENOMIC DNA]</scope>
    <source>
        <strain evidence="3">DSM 22329</strain>
    </source>
</reference>
<proteinExistence type="predicted"/>
<dbReference type="SUPFAM" id="SSF51905">
    <property type="entry name" value="FAD/NAD(P)-binding domain"/>
    <property type="match status" value="1"/>
</dbReference>
<dbReference type="InterPro" id="IPR050407">
    <property type="entry name" value="Geranylgeranyl_reductase"/>
</dbReference>
<gene>
    <name evidence="2" type="ORF">SAMN04489867_3221</name>
</gene>
<accession>A0A1H0UB26</accession>
<protein>
    <submittedName>
        <fullName evidence="2">Dehydrogenase (Flavoprotein)</fullName>
    </submittedName>
</protein>
<sequence length="352" mass="36941">MSVDLLVVGGGPVGLATALYAVRRGLTVEVLEPRPGPVDKACGEGLMPGGLTALAELGVHPDGHAVKGIRYLSARGSAVADFRHGLGRGVRRTELHSRLAGAVEHAGVAVHRLSATDLRQDADGVDVATSSPGGTEGPTLRAGHVVAADGLHSWTRRHLGLDHPPDRAARYGLRQHFHLAPWSNHVDVLWAADAEAYVTPVGDDLVGVAVLSRRRRPFAEHLAQFPSLASHLAGAEPATAVQGAGPLRQRSRRRVDGRVLLVGDASGYVDALTGEGISLGLAQARAAVSAVAGGHPRDYERAWLAATWRCSLLTHGLLQATRPQVARRALVPLAARAPWVFSAAVNELGRSA</sequence>
<dbReference type="GO" id="GO:0071949">
    <property type="term" value="F:FAD binding"/>
    <property type="evidence" value="ECO:0007669"/>
    <property type="project" value="InterPro"/>
</dbReference>
<evidence type="ECO:0000313" key="3">
    <source>
        <dbReference type="Proteomes" id="UP000199077"/>
    </source>
</evidence>
<dbReference type="InterPro" id="IPR036188">
    <property type="entry name" value="FAD/NAD-bd_sf"/>
</dbReference>
<dbReference type="PANTHER" id="PTHR42685">
    <property type="entry name" value="GERANYLGERANYL DIPHOSPHATE REDUCTASE"/>
    <property type="match status" value="1"/>
</dbReference>
<dbReference type="PRINTS" id="PR00420">
    <property type="entry name" value="RNGMNOXGNASE"/>
</dbReference>